<evidence type="ECO:0000256" key="2">
    <source>
        <dbReference type="ARBA" id="ARBA00022842"/>
    </source>
</evidence>
<proteinExistence type="predicted"/>
<evidence type="ECO:0000256" key="3">
    <source>
        <dbReference type="ARBA" id="ARBA00023239"/>
    </source>
</evidence>
<reference evidence="4" key="1">
    <citation type="journal article" date="2019" name="Science">
        <title>Mutation of a bHLH transcription factor allowed almond domestication.</title>
        <authorList>
            <person name="Sanchez-Perez R."/>
            <person name="Pavan S."/>
            <person name="Mazzeo R."/>
            <person name="Moldovan C."/>
            <person name="Aiese Cigliano R."/>
            <person name="Del Cueto J."/>
            <person name="Ricciardi F."/>
            <person name="Lotti C."/>
            <person name="Ricciardi L."/>
            <person name="Dicenta F."/>
            <person name="Lopez-Marques R.L."/>
            <person name="Lindberg Moller B."/>
        </authorList>
    </citation>
    <scope>NUCLEOTIDE SEQUENCE</scope>
</reference>
<sequence length="162" mass="17829">FLPQAATTVLRLEGAAEGNTAALFEVSKQKIKKMFNNVDLSVSSYDTAWVAMVPSPNSLKDPFFPECLNWLLGNQHHDGSWGPHNFHPLLKKDALLSTLACILALNHGALVKNKLTTVCLLLLLRLHFIESNLASATDEEQQSPVGFDIIFPSMIESAMNLI</sequence>
<dbReference type="GO" id="GO:0009686">
    <property type="term" value="P:gibberellin biosynthetic process"/>
    <property type="evidence" value="ECO:0007669"/>
    <property type="project" value="TreeGrafter"/>
</dbReference>
<dbReference type="PANTHER" id="PTHR31739">
    <property type="entry name" value="ENT-COPALYL DIPHOSPHATE SYNTHASE, CHLOROPLASTIC"/>
    <property type="match status" value="1"/>
</dbReference>
<keyword evidence="2" id="KW-0460">Magnesium</keyword>
<dbReference type="GO" id="GO:0009507">
    <property type="term" value="C:chloroplast"/>
    <property type="evidence" value="ECO:0007669"/>
    <property type="project" value="TreeGrafter"/>
</dbReference>
<dbReference type="PANTHER" id="PTHR31739:SF3">
    <property type="entry name" value="ENT-KAUR-16-ENE SYNTHASE, CHLOROPLASTIC"/>
    <property type="match status" value="1"/>
</dbReference>
<comment type="cofactor">
    <cofactor evidence="1">
        <name>Mg(2+)</name>
        <dbReference type="ChEBI" id="CHEBI:18420"/>
    </cofactor>
</comment>
<dbReference type="InterPro" id="IPR050148">
    <property type="entry name" value="Terpene_synthase-like"/>
</dbReference>
<feature type="non-terminal residue" evidence="4">
    <location>
        <position position="1"/>
    </location>
</feature>
<accession>A0A4Y1RDC7</accession>
<protein>
    <submittedName>
        <fullName evidence="4">Uncharacterized protein</fullName>
    </submittedName>
</protein>
<evidence type="ECO:0000313" key="4">
    <source>
        <dbReference type="EMBL" id="BBH02154.1"/>
    </source>
</evidence>
<dbReference type="EMBL" id="AP019300">
    <property type="protein sequence ID" value="BBH02154.1"/>
    <property type="molecule type" value="Genomic_DNA"/>
</dbReference>
<organism evidence="4">
    <name type="scientific">Prunus dulcis</name>
    <name type="common">Almond</name>
    <name type="synonym">Amygdalus dulcis</name>
    <dbReference type="NCBI Taxonomy" id="3755"/>
    <lineage>
        <taxon>Eukaryota</taxon>
        <taxon>Viridiplantae</taxon>
        <taxon>Streptophyta</taxon>
        <taxon>Embryophyta</taxon>
        <taxon>Tracheophyta</taxon>
        <taxon>Spermatophyta</taxon>
        <taxon>Magnoliopsida</taxon>
        <taxon>eudicotyledons</taxon>
        <taxon>Gunneridae</taxon>
        <taxon>Pentapetalae</taxon>
        <taxon>rosids</taxon>
        <taxon>fabids</taxon>
        <taxon>Rosales</taxon>
        <taxon>Rosaceae</taxon>
        <taxon>Amygdaloideae</taxon>
        <taxon>Amygdaleae</taxon>
        <taxon>Prunus</taxon>
    </lineage>
</organism>
<dbReference type="AlphaFoldDB" id="A0A4Y1RDC7"/>
<dbReference type="GO" id="GO:0010333">
    <property type="term" value="F:terpene synthase activity"/>
    <property type="evidence" value="ECO:0007669"/>
    <property type="project" value="InterPro"/>
</dbReference>
<name>A0A4Y1RDC7_PRUDU</name>
<dbReference type="Gene3D" id="1.50.10.160">
    <property type="match status" value="1"/>
</dbReference>
<gene>
    <name evidence="4" type="ORF">Prudu_012640</name>
</gene>
<dbReference type="SUPFAM" id="SSF48239">
    <property type="entry name" value="Terpenoid cyclases/Protein prenyltransferases"/>
    <property type="match status" value="1"/>
</dbReference>
<keyword evidence="3" id="KW-0456">Lyase</keyword>
<dbReference type="InterPro" id="IPR008930">
    <property type="entry name" value="Terpenoid_cyclase/PrenylTrfase"/>
</dbReference>
<dbReference type="GO" id="GO:0000287">
    <property type="term" value="F:magnesium ion binding"/>
    <property type="evidence" value="ECO:0007669"/>
    <property type="project" value="TreeGrafter"/>
</dbReference>
<evidence type="ECO:0000256" key="1">
    <source>
        <dbReference type="ARBA" id="ARBA00001946"/>
    </source>
</evidence>